<dbReference type="InterPro" id="IPR018391">
    <property type="entry name" value="PQQ_b-propeller_rpt"/>
</dbReference>
<dbReference type="InterPro" id="IPR015943">
    <property type="entry name" value="WD40/YVTN_repeat-like_dom_sf"/>
</dbReference>
<dbReference type="Gene3D" id="2.130.10.10">
    <property type="entry name" value="YVTN repeat-like/Quinoprotein amine dehydrogenase"/>
    <property type="match status" value="2"/>
</dbReference>
<dbReference type="OrthoDB" id="408177at2759"/>
<dbReference type="InterPro" id="IPR042099">
    <property type="entry name" value="ANL_N_sf"/>
</dbReference>
<feature type="domain" description="Pyrrolo-quinoline quinone repeat" evidence="2">
    <location>
        <begin position="618"/>
        <end position="938"/>
    </location>
</feature>
<dbReference type="InterPro" id="IPR002372">
    <property type="entry name" value="PQQ_rpt_dom"/>
</dbReference>
<dbReference type="SUPFAM" id="SSF56801">
    <property type="entry name" value="Acetyl-CoA synthetase-like"/>
    <property type="match status" value="1"/>
</dbReference>
<dbReference type="RefSeq" id="XP_030758312.1">
    <property type="nucleotide sequence ID" value="XM_030902452.1"/>
</dbReference>
<dbReference type="InParanoid" id="A0A6J2Y3P7"/>
<dbReference type="PANTHER" id="PTHR44394:SF1">
    <property type="entry name" value="BETA-ALANINE-ACTIVATING ENZYME"/>
    <property type="match status" value="1"/>
</dbReference>
<dbReference type="SUPFAM" id="SSF50998">
    <property type="entry name" value="Quinoprotein alcohol dehydrogenase-like"/>
    <property type="match status" value="1"/>
</dbReference>
<dbReference type="InterPro" id="IPR052091">
    <property type="entry name" value="Beta-ala_Activ/Resist"/>
</dbReference>
<name>A0A6J2Y3P7_SITOR</name>
<dbReference type="Gene3D" id="3.40.50.12780">
    <property type="entry name" value="N-terminal domain of ligase-like"/>
    <property type="match status" value="1"/>
</dbReference>
<dbReference type="InterPro" id="IPR045851">
    <property type="entry name" value="AMP-bd_C_sf"/>
</dbReference>
<feature type="domain" description="AMP-dependent synthetase/ligase" evidence="1">
    <location>
        <begin position="148"/>
        <end position="357"/>
    </location>
</feature>
<protein>
    <submittedName>
        <fullName evidence="4">Beta-alanine-activating enzyme isoform X1</fullName>
    </submittedName>
</protein>
<dbReference type="InterPro" id="IPR011047">
    <property type="entry name" value="Quinoprotein_ADH-like_sf"/>
</dbReference>
<dbReference type="PANTHER" id="PTHR44394">
    <property type="entry name" value="BETA-ALANINE-ACTIVATING ENZYME"/>
    <property type="match status" value="1"/>
</dbReference>
<evidence type="ECO:0000259" key="1">
    <source>
        <dbReference type="Pfam" id="PF00501"/>
    </source>
</evidence>
<dbReference type="SMART" id="SM00564">
    <property type="entry name" value="PQQ"/>
    <property type="match status" value="4"/>
</dbReference>
<dbReference type="Pfam" id="PF00501">
    <property type="entry name" value="AMP-binding"/>
    <property type="match status" value="1"/>
</dbReference>
<dbReference type="Proteomes" id="UP000504635">
    <property type="component" value="Unplaced"/>
</dbReference>
<dbReference type="Gene3D" id="3.30.300.30">
    <property type="match status" value="1"/>
</dbReference>
<proteinExistence type="predicted"/>
<dbReference type="Gene3D" id="2.40.10.480">
    <property type="match status" value="1"/>
</dbReference>
<dbReference type="KEGG" id="soy:115884015"/>
<evidence type="ECO:0000313" key="4">
    <source>
        <dbReference type="RefSeq" id="XP_030758312.1"/>
    </source>
</evidence>
<reference evidence="4" key="1">
    <citation type="submission" date="2025-08" db="UniProtKB">
        <authorList>
            <consortium name="RefSeq"/>
        </authorList>
    </citation>
    <scope>IDENTIFICATION</scope>
    <source>
        <tissue evidence="4">Gonads</tissue>
    </source>
</reference>
<dbReference type="AlphaFoldDB" id="A0A6J2Y3P7"/>
<evidence type="ECO:0000259" key="2">
    <source>
        <dbReference type="Pfam" id="PF13570"/>
    </source>
</evidence>
<dbReference type="GeneID" id="115884015"/>
<evidence type="ECO:0000313" key="3">
    <source>
        <dbReference type="Proteomes" id="UP000504635"/>
    </source>
</evidence>
<dbReference type="GO" id="GO:0043041">
    <property type="term" value="P:amino acid activation for nonribosomal peptide biosynthetic process"/>
    <property type="evidence" value="ECO:0007669"/>
    <property type="project" value="TreeGrafter"/>
</dbReference>
<keyword evidence="3" id="KW-1185">Reference proteome</keyword>
<organism evidence="3 4">
    <name type="scientific">Sitophilus oryzae</name>
    <name type="common">Rice weevil</name>
    <name type="synonym">Curculio oryzae</name>
    <dbReference type="NCBI Taxonomy" id="7048"/>
    <lineage>
        <taxon>Eukaryota</taxon>
        <taxon>Metazoa</taxon>
        <taxon>Ecdysozoa</taxon>
        <taxon>Arthropoda</taxon>
        <taxon>Hexapoda</taxon>
        <taxon>Insecta</taxon>
        <taxon>Pterygota</taxon>
        <taxon>Neoptera</taxon>
        <taxon>Endopterygota</taxon>
        <taxon>Coleoptera</taxon>
        <taxon>Polyphaga</taxon>
        <taxon>Cucujiformia</taxon>
        <taxon>Curculionidae</taxon>
        <taxon>Dryophthorinae</taxon>
        <taxon>Sitophilus</taxon>
    </lineage>
</organism>
<gene>
    <name evidence="4" type="primary">LOC115884015</name>
</gene>
<accession>A0A6J2Y3P7</accession>
<dbReference type="Pfam" id="PF13570">
    <property type="entry name" value="Beta-prop_ACSF4"/>
    <property type="match status" value="1"/>
</dbReference>
<dbReference type="InterPro" id="IPR000873">
    <property type="entry name" value="AMP-dep_synth/lig_dom"/>
</dbReference>
<sequence length="946" mass="108176">MENSPCEKMNISKTIFTSSSCQKKTALILCDQNCVLQKLTFEDVNVLSEKIQTFLCEHIKERDICVGLVMDKNIYIPPIILSFQKLNFCFVFMTQNVCKNTVQNLNIKWILSFDINVEFSVLEDKIILKDNELKLWRCTLDNGDFKILNFKNMFCVIQTSGSTGDSKTIRVPYSCIRSNVISLNKHFNIIDSDVIYWGTPLTFDPSLVELLLSLFHHATLLVVPKLVALNPNYLYRALFQVGCITFLQVVPSLLFRFSHEHIANMLQSLTLKILALGGEPFPLELLEYKINKALKIFNLYGISELSCWASIFQVPHYFNRDNYIPLGDPLDETIIELFSENGQKIENGIGEIYIGSKSRFCLINNDERLQESEFLVNTGDLGELRNKKLFYRGRKNRVIKHFGHKVNLDHIEDVIFKNTGLKSRLIYSNEFKKILCFVLMDNYDNKNRKQLIDKLRVKLIKILSENEVPDFIDVVSRFPLNPHGKICDRQLKKYYQNDSVRSEDSIPASEAFLSILNQYLCIEQEVLLGSLIKHTFVQLGGTSLAAIQVLSELQYKLDTDNLGEFATVLFNNSIEACLLYLKNMKLKQRRLNKLEPLQKKSNSGILNCDNYIIWKYDLKGCVDSSPVVFKKRESVYIAVGSFSNIFTITREDGTLYFKFVFPAEIEAKPSISPCKKFIVIACGNGIIYCIDLEKKQIIWDYTTRDKTRSSPCIVGTSVIFASYDNFVYSASIYNGNLIWKTELCGGVRADLIFNSQSSIIYTGTIKGNCYSLTEQGVINWSYKINGPVFGSPCITEHGIIWASVTGTVYCISSAGDLNWKFETGTNIFSSLVFVENALYFTAHDSCLYRLIFRENQCEISEKIKLDGEISTTPFPYRYENTLYAVCISNMGVLHIINLSTSDIMFRCSLPSESFSSPFVFNNRIYVGCRDNNLYCIDFKKAIKCKI</sequence>
<dbReference type="FunCoup" id="A0A6J2Y3P7">
    <property type="interactions" value="933"/>
</dbReference>